<gene>
    <name evidence="2" type="ORF">L207DRAFT_627279</name>
</gene>
<dbReference type="PANTHER" id="PTHR38887:SF1">
    <property type="entry name" value="RAS MODIFICATION PROTEIN ERF4"/>
    <property type="match status" value="1"/>
</dbReference>
<feature type="region of interest" description="Disordered" evidence="1">
    <location>
        <begin position="332"/>
        <end position="365"/>
    </location>
</feature>
<dbReference type="Proteomes" id="UP000235786">
    <property type="component" value="Unassembled WGS sequence"/>
</dbReference>
<evidence type="ECO:0000313" key="2">
    <source>
        <dbReference type="EMBL" id="PMD48566.1"/>
    </source>
</evidence>
<keyword evidence="3" id="KW-1185">Reference proteome</keyword>
<name>A0A2J6SCT3_HYAVF</name>
<dbReference type="OrthoDB" id="3068835at2759"/>
<organism evidence="2 3">
    <name type="scientific">Hyaloscypha variabilis (strain UAMH 11265 / GT02V1 / F)</name>
    <name type="common">Meliniomyces variabilis</name>
    <dbReference type="NCBI Taxonomy" id="1149755"/>
    <lineage>
        <taxon>Eukaryota</taxon>
        <taxon>Fungi</taxon>
        <taxon>Dikarya</taxon>
        <taxon>Ascomycota</taxon>
        <taxon>Pezizomycotina</taxon>
        <taxon>Leotiomycetes</taxon>
        <taxon>Helotiales</taxon>
        <taxon>Hyaloscyphaceae</taxon>
        <taxon>Hyaloscypha</taxon>
        <taxon>Hyaloscypha variabilis</taxon>
    </lineage>
</organism>
<dbReference type="EMBL" id="KZ613937">
    <property type="protein sequence ID" value="PMD48566.1"/>
    <property type="molecule type" value="Genomic_DNA"/>
</dbReference>
<dbReference type="PANTHER" id="PTHR38887">
    <property type="entry name" value="CHROMOSOME 21, WHOLE GENOME SHOTGUN SEQUENCE"/>
    <property type="match status" value="1"/>
</dbReference>
<feature type="compositionally biased region" description="Basic and acidic residues" evidence="1">
    <location>
        <begin position="261"/>
        <end position="274"/>
    </location>
</feature>
<accession>A0A2J6SCT3</accession>
<feature type="region of interest" description="Disordered" evidence="1">
    <location>
        <begin position="225"/>
        <end position="274"/>
    </location>
</feature>
<proteinExistence type="predicted"/>
<feature type="region of interest" description="Disordered" evidence="1">
    <location>
        <begin position="292"/>
        <end position="318"/>
    </location>
</feature>
<dbReference type="AlphaFoldDB" id="A0A2J6SCT3"/>
<protein>
    <submittedName>
        <fullName evidence="2">Uncharacterized protein</fullName>
    </submittedName>
</protein>
<evidence type="ECO:0000256" key="1">
    <source>
        <dbReference type="SAM" id="MobiDB-lite"/>
    </source>
</evidence>
<dbReference type="InterPro" id="IPR053221">
    <property type="entry name" value="Burnettramic_acid_biosynth"/>
</dbReference>
<dbReference type="STRING" id="1149755.A0A2J6SCT3"/>
<evidence type="ECO:0000313" key="3">
    <source>
        <dbReference type="Proteomes" id="UP000235786"/>
    </source>
</evidence>
<sequence>MTDIKQNYEIGAFDAPHSYDDIQRALGPYSSAAPSQISTSLNPVSSASYSHSDSFKPIVIPQTSASFRGAFFSPFSRAYSPLLAQNSISQEEILTFLDGLNEAFIAAPAFQVASHVGNVMSFVHAVPPVQWAGMGLAVGAGLASTATSWTRARAFVKTANKEMFSPNGLKCKVLKTKKMMVVVGHGEEVLRLPPLEILDEETAAESEDPRLRRIRALGDRVAPLKFDGLPDPEELDNGWKRMGSKSAQKKDAKMQKKLMKGRVEGAEKFDEKTLEAEKEARKYDKELMKVERERQKEVAKAEKKLSGKKGQDPEKRAEIEYELEKETRKLDKERNKVLREKAKKVGEKSQDADKELQKSEKKEHKVAQKIYWIVIDKAELLDDEVGVEDDVESLDSK</sequence>
<reference evidence="2 3" key="1">
    <citation type="submission" date="2016-04" db="EMBL/GenBank/DDBJ databases">
        <title>A degradative enzymes factory behind the ericoid mycorrhizal symbiosis.</title>
        <authorList>
            <consortium name="DOE Joint Genome Institute"/>
            <person name="Martino E."/>
            <person name="Morin E."/>
            <person name="Grelet G."/>
            <person name="Kuo A."/>
            <person name="Kohler A."/>
            <person name="Daghino S."/>
            <person name="Barry K."/>
            <person name="Choi C."/>
            <person name="Cichocki N."/>
            <person name="Clum A."/>
            <person name="Copeland A."/>
            <person name="Hainaut M."/>
            <person name="Haridas S."/>
            <person name="Labutti K."/>
            <person name="Lindquist E."/>
            <person name="Lipzen A."/>
            <person name="Khouja H.-R."/>
            <person name="Murat C."/>
            <person name="Ohm R."/>
            <person name="Olson A."/>
            <person name="Spatafora J."/>
            <person name="Veneault-Fourrey C."/>
            <person name="Henrissat B."/>
            <person name="Grigoriev I."/>
            <person name="Martin F."/>
            <person name="Perotto S."/>
        </authorList>
    </citation>
    <scope>NUCLEOTIDE SEQUENCE [LARGE SCALE GENOMIC DNA]</scope>
    <source>
        <strain evidence="2 3">F</strain>
    </source>
</reference>